<keyword evidence="9" id="KW-1185">Reference proteome</keyword>
<gene>
    <name evidence="10" type="primary">LOC106169690</name>
</gene>
<dbReference type="RefSeq" id="XP_013404731.1">
    <property type="nucleotide sequence ID" value="XM_013549277.1"/>
</dbReference>
<dbReference type="InterPro" id="IPR023209">
    <property type="entry name" value="DAO"/>
</dbReference>
<dbReference type="OrthoDB" id="2015447at2759"/>
<sequence length="341" mass="38150">MANIAVIGAGVVGLSTAVNIIESVPDAQVTIFADRWSPDTTSDGAGGVFSPRFTADGYGYGVPLERFRQWSKDSFKNYDSIARSADSFNAGVMAISGYKLYSKKENVAAYFSQDIIYHWKELSPEEMKKMFPPKFKVGFFMSTVLVECQRYLPWLTRRFIRKGGKLVDRKVESLQQFAGRYDVVVNCCGLGARDLLADDVIRPLRGQVIRVKAPWIKHFYSTDTDCYIYPGVDTVVLGGVKQLDNFNLEVDPGDKAKIKKNCTELVPSLKDAEFLCDWVGLRPLREPLRLEREDMKFGDRYLKVVHNYGHGQSGVGLSWGTAVEATKLVQEALGPKTVSKL</sequence>
<feature type="binding site" evidence="7">
    <location>
        <begin position="34"/>
        <end position="35"/>
    </location>
    <ligand>
        <name>FAD</name>
        <dbReference type="ChEBI" id="CHEBI:57692"/>
    </ligand>
</feature>
<keyword evidence="5 7" id="KW-0274">FAD</keyword>
<dbReference type="PIRSF" id="PIRSF000189">
    <property type="entry name" value="D-aa_oxidase"/>
    <property type="match status" value="1"/>
</dbReference>
<accession>A0A1S3J378</accession>
<feature type="binding site" evidence="7">
    <location>
        <begin position="41"/>
        <end position="42"/>
    </location>
    <ligand>
        <name>FAD</name>
        <dbReference type="ChEBI" id="CHEBI:57692"/>
    </ligand>
</feature>
<protein>
    <submittedName>
        <fullName evidence="10">D-aspartate oxidase</fullName>
    </submittedName>
</protein>
<evidence type="ECO:0000256" key="3">
    <source>
        <dbReference type="ARBA" id="ARBA00006730"/>
    </source>
</evidence>
<dbReference type="FunCoup" id="A0A1S3J378">
    <property type="interactions" value="194"/>
</dbReference>
<dbReference type="KEGG" id="lak:106169690"/>
<evidence type="ECO:0000256" key="4">
    <source>
        <dbReference type="ARBA" id="ARBA00022630"/>
    </source>
</evidence>
<dbReference type="PANTHER" id="PTHR11530:SF11">
    <property type="entry name" value="D-ASPARTATE OXIDASE"/>
    <property type="match status" value="1"/>
</dbReference>
<evidence type="ECO:0000256" key="6">
    <source>
        <dbReference type="ARBA" id="ARBA00023002"/>
    </source>
</evidence>
<feature type="binding site" evidence="7">
    <location>
        <position position="171"/>
    </location>
    <ligand>
        <name>FAD</name>
        <dbReference type="ChEBI" id="CHEBI:57692"/>
    </ligand>
</feature>
<dbReference type="GO" id="GO:0019478">
    <property type="term" value="P:D-amino acid catabolic process"/>
    <property type="evidence" value="ECO:0007669"/>
    <property type="project" value="TreeGrafter"/>
</dbReference>
<feature type="domain" description="FAD dependent oxidoreductase" evidence="8">
    <location>
        <begin position="4"/>
        <end position="327"/>
    </location>
</feature>
<dbReference type="Proteomes" id="UP000085678">
    <property type="component" value="Unplaced"/>
</dbReference>
<dbReference type="STRING" id="7574.A0A1S3J378"/>
<dbReference type="Gene3D" id="3.40.50.720">
    <property type="entry name" value="NAD(P)-binding Rossmann-like Domain"/>
    <property type="match status" value="1"/>
</dbReference>
<evidence type="ECO:0000256" key="1">
    <source>
        <dbReference type="ARBA" id="ARBA00001974"/>
    </source>
</evidence>
<dbReference type="GO" id="GO:0005782">
    <property type="term" value="C:peroxisomal matrix"/>
    <property type="evidence" value="ECO:0007669"/>
    <property type="project" value="UniProtKB-SubCell"/>
</dbReference>
<evidence type="ECO:0000256" key="7">
    <source>
        <dbReference type="PIRSR" id="PIRSR000189-1"/>
    </source>
</evidence>
<proteinExistence type="inferred from homology"/>
<evidence type="ECO:0000256" key="5">
    <source>
        <dbReference type="ARBA" id="ARBA00022827"/>
    </source>
</evidence>
<dbReference type="Pfam" id="PF01266">
    <property type="entry name" value="DAO"/>
    <property type="match status" value="1"/>
</dbReference>
<organism evidence="9 10">
    <name type="scientific">Lingula anatina</name>
    <name type="common">Brachiopod</name>
    <name type="synonym">Lingula unguis</name>
    <dbReference type="NCBI Taxonomy" id="7574"/>
    <lineage>
        <taxon>Eukaryota</taxon>
        <taxon>Metazoa</taxon>
        <taxon>Spiralia</taxon>
        <taxon>Lophotrochozoa</taxon>
        <taxon>Brachiopoda</taxon>
        <taxon>Linguliformea</taxon>
        <taxon>Lingulata</taxon>
        <taxon>Lingulida</taxon>
        <taxon>Linguloidea</taxon>
        <taxon>Lingulidae</taxon>
        <taxon>Lingula</taxon>
    </lineage>
</organism>
<comment type="cofactor">
    <cofactor evidence="1 7">
        <name>FAD</name>
        <dbReference type="ChEBI" id="CHEBI:57692"/>
    </cofactor>
</comment>
<dbReference type="InterPro" id="IPR006076">
    <property type="entry name" value="FAD-dep_OxRdtase"/>
</dbReference>
<feature type="binding site" evidence="7">
    <location>
        <position position="227"/>
    </location>
    <ligand>
        <name>D-dopa</name>
        <dbReference type="ChEBI" id="CHEBI:149689"/>
    </ligand>
</feature>
<comment type="subcellular location">
    <subcellularLocation>
        <location evidence="2">Peroxisome matrix</location>
    </subcellularLocation>
</comment>
<dbReference type="GO" id="GO:0071949">
    <property type="term" value="F:FAD binding"/>
    <property type="evidence" value="ECO:0007669"/>
    <property type="project" value="InterPro"/>
</dbReference>
<name>A0A1S3J378_LINAN</name>
<evidence type="ECO:0000259" key="8">
    <source>
        <dbReference type="Pfam" id="PF01266"/>
    </source>
</evidence>
<reference evidence="10" key="1">
    <citation type="submission" date="2025-08" db="UniProtKB">
        <authorList>
            <consortium name="RefSeq"/>
        </authorList>
    </citation>
    <scope>IDENTIFICATION</scope>
    <source>
        <tissue evidence="10">Gonads</tissue>
    </source>
</reference>
<dbReference type="InParanoid" id="A0A1S3J378"/>
<dbReference type="Gene3D" id="3.30.9.10">
    <property type="entry name" value="D-Amino Acid Oxidase, subunit A, domain 2"/>
    <property type="match status" value="1"/>
</dbReference>
<evidence type="ECO:0000256" key="2">
    <source>
        <dbReference type="ARBA" id="ARBA00004253"/>
    </source>
</evidence>
<dbReference type="OMA" id="PGMREPK"/>
<dbReference type="SUPFAM" id="SSF51971">
    <property type="entry name" value="Nucleotide-binding domain"/>
    <property type="match status" value="1"/>
</dbReference>
<dbReference type="GeneID" id="106169690"/>
<keyword evidence="4" id="KW-0285">Flavoprotein</keyword>
<comment type="similarity">
    <text evidence="3">Belongs to the DAMOX/DASOX family.</text>
</comment>
<dbReference type="PANTHER" id="PTHR11530">
    <property type="entry name" value="D-AMINO ACID OXIDASE"/>
    <property type="match status" value="1"/>
</dbReference>
<keyword evidence="6" id="KW-0560">Oxidoreductase</keyword>
<evidence type="ECO:0000313" key="10">
    <source>
        <dbReference type="RefSeq" id="XP_013404731.1"/>
    </source>
</evidence>
<feature type="binding site" evidence="7">
    <location>
        <position position="282"/>
    </location>
    <ligand>
        <name>D-dopa</name>
        <dbReference type="ChEBI" id="CHEBI:149689"/>
    </ligand>
</feature>
<dbReference type="AlphaFoldDB" id="A0A1S3J378"/>
<dbReference type="GO" id="GO:0003884">
    <property type="term" value="F:D-amino-acid oxidase activity"/>
    <property type="evidence" value="ECO:0007669"/>
    <property type="project" value="InterPro"/>
</dbReference>
<evidence type="ECO:0000313" key="9">
    <source>
        <dbReference type="Proteomes" id="UP000085678"/>
    </source>
</evidence>
<dbReference type="SUPFAM" id="SSF54373">
    <property type="entry name" value="FAD-linked reductases, C-terminal domain"/>
    <property type="match status" value="1"/>
</dbReference>